<dbReference type="RefSeq" id="WP_042154361.1">
    <property type="nucleotide sequence ID" value="NZ_CM002803.1"/>
</dbReference>
<dbReference type="GeneID" id="77289143"/>
<protein>
    <submittedName>
        <fullName evidence="1">Uncharacterized protein</fullName>
    </submittedName>
</protein>
<name>A0A073CG97_PLAA1</name>
<evidence type="ECO:0000313" key="2">
    <source>
        <dbReference type="Proteomes" id="UP000027395"/>
    </source>
</evidence>
<dbReference type="Proteomes" id="UP000027395">
    <property type="component" value="Chromosome"/>
</dbReference>
<reference evidence="1 2" key="1">
    <citation type="journal article" date="2014" name="Appl. Environ. Microbiol.">
        <title>Elucidation of insertion elements encoded on plasmids and in vitro construction of shuttle vectors from the toxic cyanobacterium Planktothrix.</title>
        <authorList>
            <person name="Christiansen G."/>
            <person name="Goesmann A."/>
            <person name="Kurmayer R."/>
        </authorList>
    </citation>
    <scope>NUCLEOTIDE SEQUENCE [LARGE SCALE GENOMIC DNA]</scope>
    <source>
        <strain evidence="1 2">NIVA-CYA 126/8</strain>
    </source>
</reference>
<sequence length="72" mass="8257">MAKKQPNPLQKMVRGFLRDMINQTNDQKPDKSSKPKRKKLVVENLELDPKSNAGTYRGFLGIKTLTNILILF</sequence>
<organism evidence="1 2">
    <name type="scientific">Planktothrix agardhii (strain NIVA-CYA 126/8)</name>
    <dbReference type="NCBI Taxonomy" id="388467"/>
    <lineage>
        <taxon>Bacteria</taxon>
        <taxon>Bacillati</taxon>
        <taxon>Cyanobacteriota</taxon>
        <taxon>Cyanophyceae</taxon>
        <taxon>Oscillatoriophycideae</taxon>
        <taxon>Oscillatoriales</taxon>
        <taxon>Microcoleaceae</taxon>
        <taxon>Planktothrix</taxon>
    </lineage>
</organism>
<dbReference type="HOGENOM" id="CLU_2718838_0_0_3"/>
<gene>
    <name evidence="1" type="ORF">A19Y_2375</name>
</gene>
<proteinExistence type="predicted"/>
<dbReference type="EMBL" id="CM002803">
    <property type="protein sequence ID" value="KEI67299.1"/>
    <property type="molecule type" value="Genomic_DNA"/>
</dbReference>
<accession>A0A073CG97</accession>
<dbReference type="PATRIC" id="fig|388467.6.peg.2325"/>
<evidence type="ECO:0000313" key="1">
    <source>
        <dbReference type="EMBL" id="KEI67299.1"/>
    </source>
</evidence>
<keyword evidence="2" id="KW-1185">Reference proteome</keyword>
<dbReference type="AlphaFoldDB" id="A0A073CG97"/>